<evidence type="ECO:0000256" key="9">
    <source>
        <dbReference type="ARBA" id="ARBA00022792"/>
    </source>
</evidence>
<evidence type="ECO:0000256" key="11">
    <source>
        <dbReference type="ARBA" id="ARBA00022982"/>
    </source>
</evidence>
<keyword evidence="8" id="KW-0679">Respiratory chain</keyword>
<keyword evidence="9" id="KW-0999">Mitochondrion inner membrane</keyword>
<keyword evidence="7" id="KW-0597">Phosphoprotein</keyword>
<keyword evidence="6" id="KW-0813">Transport</keyword>
<dbReference type="RefSeq" id="XP_021574310.1">
    <property type="nucleotide sequence ID" value="XM_021718635.1"/>
</dbReference>
<comment type="subcellular location">
    <subcellularLocation>
        <location evidence="2">Mitochondrion inner membrane</location>
        <topology evidence="2">Peripheral membrane protein</topology>
        <orientation evidence="2">Matrix side</orientation>
    </subcellularLocation>
</comment>
<dbReference type="OMA" id="CLQVEIW"/>
<organism evidence="17 18">
    <name type="scientific">Carlito syrichta</name>
    <name type="common">Philippine tarsier</name>
    <name type="synonym">Tarsius syrichta</name>
    <dbReference type="NCBI Taxonomy" id="1868482"/>
    <lineage>
        <taxon>Eukaryota</taxon>
        <taxon>Metazoa</taxon>
        <taxon>Chordata</taxon>
        <taxon>Craniata</taxon>
        <taxon>Vertebrata</taxon>
        <taxon>Euteleostomi</taxon>
        <taxon>Mammalia</taxon>
        <taxon>Eutheria</taxon>
        <taxon>Euarchontoglires</taxon>
        <taxon>Primates</taxon>
        <taxon>Haplorrhini</taxon>
        <taxon>Tarsiiformes</taxon>
        <taxon>Tarsiidae</taxon>
        <taxon>Carlito</taxon>
    </lineage>
</organism>
<keyword evidence="10" id="KW-0809">Transit peptide</keyword>
<evidence type="ECO:0000256" key="8">
    <source>
        <dbReference type="ARBA" id="ARBA00022660"/>
    </source>
</evidence>
<feature type="compositionally biased region" description="Low complexity" evidence="16">
    <location>
        <begin position="47"/>
        <end position="57"/>
    </location>
</feature>
<sequence>MAAPVLLRQGRAGPLKTILLEAQVFRGLASTVSLSAESGKSDKGGLPPNSKKQSSPKKPTPAPNEPFDNTTYKNLQHHDYSTYTFLDLNLNLSKFRMPQPSSGRESPRH</sequence>
<comment type="subunit">
    <text evidence="4">Complex I is composed of 45 different subunits. This is a component of the flavoprotein-sulfur (FP) fragment of the enzyme.</text>
</comment>
<dbReference type="CTD" id="4731"/>
<comment type="similarity">
    <text evidence="3">Belongs to the complex I NDUFV3 subunit family.</text>
</comment>
<dbReference type="GO" id="GO:0005743">
    <property type="term" value="C:mitochondrial inner membrane"/>
    <property type="evidence" value="ECO:0007669"/>
    <property type="project" value="UniProtKB-SubCell"/>
</dbReference>
<dbReference type="STRING" id="1868482.ENSTSYP00000007245"/>
<dbReference type="AlphaFoldDB" id="A0A3Q0EJ66"/>
<comment type="function">
    <text evidence="1">Accessory subunit of the mitochondrial membrane respiratory chain NADH dehydrogenase (Complex I), that is believed not to be involved in catalysis. Complex I functions in the transfer of electrons from NADH to the respiratory chain. The immediate electron acceptor for the enzyme is believed to be ubiquinone. May be the terminally assembled subunit of Complex I.</text>
</comment>
<evidence type="ECO:0000256" key="3">
    <source>
        <dbReference type="ARBA" id="ARBA00009783"/>
    </source>
</evidence>
<proteinExistence type="inferred from homology"/>
<dbReference type="GO" id="GO:0042775">
    <property type="term" value="P:mitochondrial ATP synthesis coupled electron transport"/>
    <property type="evidence" value="ECO:0007669"/>
    <property type="project" value="TreeGrafter"/>
</dbReference>
<evidence type="ECO:0000256" key="15">
    <source>
        <dbReference type="ARBA" id="ARBA00033273"/>
    </source>
</evidence>
<evidence type="ECO:0000256" key="5">
    <source>
        <dbReference type="ARBA" id="ARBA00021981"/>
    </source>
</evidence>
<accession>A0A3Q0EJ66</accession>
<evidence type="ECO:0000256" key="16">
    <source>
        <dbReference type="SAM" id="MobiDB-lite"/>
    </source>
</evidence>
<evidence type="ECO:0000313" key="18">
    <source>
        <dbReference type="RefSeq" id="XP_021574310.1"/>
    </source>
</evidence>
<dbReference type="PANTHER" id="PTHR17117">
    <property type="entry name" value="NADH-UBIQUINONE OXIDOREDUCTASE"/>
    <property type="match status" value="1"/>
</dbReference>
<evidence type="ECO:0000256" key="4">
    <source>
        <dbReference type="ARBA" id="ARBA00011256"/>
    </source>
</evidence>
<reference evidence="18" key="1">
    <citation type="submission" date="2025-08" db="UniProtKB">
        <authorList>
            <consortium name="RefSeq"/>
        </authorList>
    </citation>
    <scope>IDENTIFICATION</scope>
</reference>
<evidence type="ECO:0000256" key="10">
    <source>
        <dbReference type="ARBA" id="ARBA00022946"/>
    </source>
</evidence>
<evidence type="ECO:0000256" key="14">
    <source>
        <dbReference type="ARBA" id="ARBA00031541"/>
    </source>
</evidence>
<evidence type="ECO:0000256" key="12">
    <source>
        <dbReference type="ARBA" id="ARBA00023128"/>
    </source>
</evidence>
<keyword evidence="13" id="KW-0472">Membrane</keyword>
<evidence type="ECO:0000256" key="1">
    <source>
        <dbReference type="ARBA" id="ARBA00002253"/>
    </source>
</evidence>
<keyword evidence="12" id="KW-0496">Mitochondrion</keyword>
<evidence type="ECO:0000313" key="17">
    <source>
        <dbReference type="Proteomes" id="UP000189704"/>
    </source>
</evidence>
<name>A0A3Q0EJ66_CARSF</name>
<dbReference type="Pfam" id="PF15880">
    <property type="entry name" value="NDUFV3"/>
    <property type="match status" value="1"/>
</dbReference>
<evidence type="ECO:0000256" key="7">
    <source>
        <dbReference type="ARBA" id="ARBA00022553"/>
    </source>
</evidence>
<keyword evidence="17" id="KW-1185">Reference proteome</keyword>
<evidence type="ECO:0000256" key="2">
    <source>
        <dbReference type="ARBA" id="ARBA00004443"/>
    </source>
</evidence>
<feature type="region of interest" description="Disordered" evidence="16">
    <location>
        <begin position="34"/>
        <end position="74"/>
    </location>
</feature>
<dbReference type="GeneID" id="103272691"/>
<evidence type="ECO:0000256" key="6">
    <source>
        <dbReference type="ARBA" id="ARBA00022448"/>
    </source>
</evidence>
<dbReference type="PANTHER" id="PTHR17117:SF1">
    <property type="entry name" value="NADH DEHYDROGENASE [UBIQUINONE] FLAVOPROTEIN 3, MITOCHONDRIAL"/>
    <property type="match status" value="1"/>
</dbReference>
<evidence type="ECO:0000256" key="13">
    <source>
        <dbReference type="ARBA" id="ARBA00023136"/>
    </source>
</evidence>
<protein>
    <recommendedName>
        <fullName evidence="5">NADH dehydrogenase [ubiquinone] flavoprotein 3, mitochondrial</fullName>
    </recommendedName>
    <alternativeName>
        <fullName evidence="15">Complex I-9kD</fullName>
    </alternativeName>
    <alternativeName>
        <fullName evidence="14">NADH-ubiquinone oxidoreductase 9 kDa subunit</fullName>
    </alternativeName>
</protein>
<keyword evidence="11" id="KW-0249">Electron transport</keyword>
<dbReference type="Proteomes" id="UP000189704">
    <property type="component" value="Unplaced"/>
</dbReference>
<gene>
    <name evidence="18" type="primary">NDUFV3</name>
</gene>
<dbReference type="GO" id="GO:0045271">
    <property type="term" value="C:respiratory chain complex I"/>
    <property type="evidence" value="ECO:0007669"/>
    <property type="project" value="InterPro"/>
</dbReference>
<dbReference type="InterPro" id="IPR026193">
    <property type="entry name" value="NDUFV3"/>
</dbReference>